<gene>
    <name evidence="2" type="primary">eis</name>
    <name evidence="2" type="ORF">PAECIP111893_02019</name>
</gene>
<protein>
    <submittedName>
        <fullName evidence="2">N-acetyltransferase Eis</fullName>
        <ecNumber evidence="2">2.3.1.-</ecNumber>
    </submittedName>
</protein>
<dbReference type="InterPro" id="IPR050276">
    <property type="entry name" value="MshD_Acetyltransferase"/>
</dbReference>
<sequence length="173" mass="19660">MSIIIRTETTNDYAEVYNVNFVAFGNREDEAKLVERIRATEQFIPRLSIVAEERGEIVGHLLLSKAEIIEGEKSHEVIVLAPIAVRPDCQQQGVGKQLIHEGINRCKQLGYSIVLLIGHPAYYTKFGFKPARQYGLELIQFEVPDDVFMVCELEEDKLMTIKGELRYPGVFFG</sequence>
<dbReference type="Proteomes" id="UP000838686">
    <property type="component" value="Unassembled WGS sequence"/>
</dbReference>
<keyword evidence="2" id="KW-0808">Transferase</keyword>
<dbReference type="PROSITE" id="PS51186">
    <property type="entry name" value="GNAT"/>
    <property type="match status" value="1"/>
</dbReference>
<evidence type="ECO:0000259" key="1">
    <source>
        <dbReference type="PROSITE" id="PS51186"/>
    </source>
</evidence>
<dbReference type="InterPro" id="IPR000182">
    <property type="entry name" value="GNAT_dom"/>
</dbReference>
<organism evidence="2 3">
    <name type="scientific">Paenibacillus plantiphilus</name>
    <dbReference type="NCBI Taxonomy" id="2905650"/>
    <lineage>
        <taxon>Bacteria</taxon>
        <taxon>Bacillati</taxon>
        <taxon>Bacillota</taxon>
        <taxon>Bacilli</taxon>
        <taxon>Bacillales</taxon>
        <taxon>Paenibacillaceae</taxon>
        <taxon>Paenibacillus</taxon>
    </lineage>
</organism>
<dbReference type="EC" id="2.3.1.-" evidence="2"/>
<feature type="domain" description="N-acetyltransferase" evidence="1">
    <location>
        <begin position="3"/>
        <end position="154"/>
    </location>
</feature>
<dbReference type="RefSeq" id="WP_236340963.1">
    <property type="nucleotide sequence ID" value="NZ_CAKMMF010000009.1"/>
</dbReference>
<dbReference type="Pfam" id="PF13527">
    <property type="entry name" value="Acetyltransf_9"/>
    <property type="match status" value="1"/>
</dbReference>
<keyword evidence="2" id="KW-0012">Acyltransferase</keyword>
<evidence type="ECO:0000313" key="2">
    <source>
        <dbReference type="EMBL" id="CAH1203636.1"/>
    </source>
</evidence>
<comment type="caution">
    <text evidence="2">The sequence shown here is derived from an EMBL/GenBank/DDBJ whole genome shotgun (WGS) entry which is preliminary data.</text>
</comment>
<keyword evidence="3" id="KW-1185">Reference proteome</keyword>
<dbReference type="PANTHER" id="PTHR43617">
    <property type="entry name" value="L-AMINO ACID N-ACETYLTRANSFERASE"/>
    <property type="match status" value="1"/>
</dbReference>
<name>A0ABM9C5X0_9BACL</name>
<dbReference type="Gene3D" id="3.40.630.30">
    <property type="match status" value="1"/>
</dbReference>
<dbReference type="SUPFAM" id="SSF55729">
    <property type="entry name" value="Acyl-CoA N-acyltransferases (Nat)"/>
    <property type="match status" value="1"/>
</dbReference>
<dbReference type="EMBL" id="CAKMMF010000009">
    <property type="protein sequence ID" value="CAH1203636.1"/>
    <property type="molecule type" value="Genomic_DNA"/>
</dbReference>
<dbReference type="InterPro" id="IPR016181">
    <property type="entry name" value="Acyl_CoA_acyltransferase"/>
</dbReference>
<proteinExistence type="predicted"/>
<evidence type="ECO:0000313" key="3">
    <source>
        <dbReference type="Proteomes" id="UP000838686"/>
    </source>
</evidence>
<dbReference type="GO" id="GO:0016746">
    <property type="term" value="F:acyltransferase activity"/>
    <property type="evidence" value="ECO:0007669"/>
    <property type="project" value="UniProtKB-KW"/>
</dbReference>
<reference evidence="2" key="1">
    <citation type="submission" date="2022-01" db="EMBL/GenBank/DDBJ databases">
        <authorList>
            <person name="Criscuolo A."/>
        </authorList>
    </citation>
    <scope>NUCLEOTIDE SEQUENCE</scope>
    <source>
        <strain evidence="2">CIP111893</strain>
    </source>
</reference>
<dbReference type="CDD" id="cd04301">
    <property type="entry name" value="NAT_SF"/>
    <property type="match status" value="1"/>
</dbReference>
<accession>A0ABM9C5X0</accession>
<dbReference type="PANTHER" id="PTHR43617:SF2">
    <property type="entry name" value="UPF0039 PROTEIN SLL0451"/>
    <property type="match status" value="1"/>
</dbReference>